<keyword evidence="2" id="KW-1185">Reference proteome</keyword>
<evidence type="ECO:0000313" key="1">
    <source>
        <dbReference type="EMBL" id="EGY29014.1"/>
    </source>
</evidence>
<reference evidence="1 2" key="1">
    <citation type="journal article" date="2012" name="Genome Res.">
        <title>Genomic basis of endosymbiont-conferred protection against an insect parasitoid.</title>
        <authorList>
            <person name="Hansen A.K."/>
            <person name="Vorburger C."/>
            <person name="Moran N.A."/>
        </authorList>
    </citation>
    <scope>NUCLEOTIDE SEQUENCE [LARGE SCALE GENOMIC DNA]</scope>
    <source>
        <strain evidence="2">R5.15</strain>
    </source>
</reference>
<name>G2GZ18_9ENTR</name>
<evidence type="ECO:0000313" key="2">
    <source>
        <dbReference type="Proteomes" id="UP000004116"/>
    </source>
</evidence>
<protein>
    <submittedName>
        <fullName evidence="1">Uncharacterized protein</fullName>
    </submittedName>
</protein>
<proteinExistence type="predicted"/>
<gene>
    <name evidence="1" type="ORF">Rin_00010330</name>
</gene>
<organism evidence="1 2">
    <name type="scientific">Candidatus Regiella insecticola 5.15</name>
    <dbReference type="NCBI Taxonomy" id="1005043"/>
    <lineage>
        <taxon>Bacteria</taxon>
        <taxon>Pseudomonadati</taxon>
        <taxon>Pseudomonadota</taxon>
        <taxon>Gammaproteobacteria</taxon>
        <taxon>Enterobacterales</taxon>
        <taxon>Enterobacteriaceae</taxon>
        <taxon>aphid secondary symbionts</taxon>
        <taxon>Candidatus Regiella</taxon>
    </lineage>
</organism>
<feature type="non-terminal residue" evidence="1">
    <location>
        <position position="23"/>
    </location>
</feature>
<comment type="caution">
    <text evidence="1">The sequence shown here is derived from an EMBL/GenBank/DDBJ whole genome shotgun (WGS) entry which is preliminary data.</text>
</comment>
<dbReference type="Proteomes" id="UP000004116">
    <property type="component" value="Unassembled WGS sequence"/>
</dbReference>
<sequence>MSSLRPCFKRKNHRGNLNKFIST</sequence>
<accession>G2GZ18</accession>
<dbReference type="EMBL" id="AGCA01000262">
    <property type="protein sequence ID" value="EGY29014.1"/>
    <property type="molecule type" value="Genomic_DNA"/>
</dbReference>
<dbReference type="AlphaFoldDB" id="G2GZ18"/>